<name>A0A3P7NJF9_DIBLA</name>
<organism evidence="2 3">
    <name type="scientific">Dibothriocephalus latus</name>
    <name type="common">Fish tapeworm</name>
    <name type="synonym">Diphyllobothrium latum</name>
    <dbReference type="NCBI Taxonomy" id="60516"/>
    <lineage>
        <taxon>Eukaryota</taxon>
        <taxon>Metazoa</taxon>
        <taxon>Spiralia</taxon>
        <taxon>Lophotrochozoa</taxon>
        <taxon>Platyhelminthes</taxon>
        <taxon>Cestoda</taxon>
        <taxon>Eucestoda</taxon>
        <taxon>Diphyllobothriidea</taxon>
        <taxon>Diphyllobothriidae</taxon>
        <taxon>Dibothriocephalus</taxon>
    </lineage>
</organism>
<dbReference type="EMBL" id="UYRU01105870">
    <property type="protein sequence ID" value="VDN42835.1"/>
    <property type="molecule type" value="Genomic_DNA"/>
</dbReference>
<reference evidence="2 3" key="1">
    <citation type="submission" date="2018-11" db="EMBL/GenBank/DDBJ databases">
        <authorList>
            <consortium name="Pathogen Informatics"/>
        </authorList>
    </citation>
    <scope>NUCLEOTIDE SEQUENCE [LARGE SCALE GENOMIC DNA]</scope>
</reference>
<evidence type="ECO:0000313" key="3">
    <source>
        <dbReference type="Proteomes" id="UP000281553"/>
    </source>
</evidence>
<keyword evidence="3" id="KW-1185">Reference proteome</keyword>
<keyword evidence="1" id="KW-1133">Transmembrane helix</keyword>
<keyword evidence="1" id="KW-0812">Transmembrane</keyword>
<protein>
    <submittedName>
        <fullName evidence="2">Uncharacterized protein</fullName>
    </submittedName>
</protein>
<proteinExistence type="predicted"/>
<sequence>MVIEAAQRHAGARKHLHSRRMTCINQRANGAYGRQTHFREVSNSALLKRPLQLTVDKALPADMEIRRVTSSFLAIAIILLIIGVATNSWVGTGLFNTNDTVAILAAVFSRCRTSTTIRRERVIRTQA</sequence>
<dbReference type="Proteomes" id="UP000281553">
    <property type="component" value="Unassembled WGS sequence"/>
</dbReference>
<dbReference type="AlphaFoldDB" id="A0A3P7NJF9"/>
<accession>A0A3P7NJF9</accession>
<feature type="transmembrane region" description="Helical" evidence="1">
    <location>
        <begin position="72"/>
        <end position="90"/>
    </location>
</feature>
<evidence type="ECO:0000256" key="1">
    <source>
        <dbReference type="SAM" id="Phobius"/>
    </source>
</evidence>
<keyword evidence="1" id="KW-0472">Membrane</keyword>
<evidence type="ECO:0000313" key="2">
    <source>
        <dbReference type="EMBL" id="VDN42835.1"/>
    </source>
</evidence>
<gene>
    <name evidence="2" type="ORF">DILT_LOCUS18918</name>
</gene>